<feature type="repeat" description="TPR" evidence="1">
    <location>
        <begin position="58"/>
        <end position="91"/>
    </location>
</feature>
<feature type="transmembrane region" description="Helical" evidence="2">
    <location>
        <begin position="12"/>
        <end position="29"/>
    </location>
</feature>
<reference evidence="3 4" key="1">
    <citation type="submission" date="2018-06" db="EMBL/GenBank/DDBJ databases">
        <title>Extensive metabolic versatility and redundancy in microbially diverse, dynamic hydrothermal sediments.</title>
        <authorList>
            <person name="Dombrowski N."/>
            <person name="Teske A."/>
            <person name="Baker B.J."/>
        </authorList>
    </citation>
    <scope>NUCLEOTIDE SEQUENCE [LARGE SCALE GENOMIC DNA]</scope>
    <source>
        <strain evidence="3">B35_G9</strain>
    </source>
</reference>
<keyword evidence="2" id="KW-0812">Transmembrane</keyword>
<dbReference type="AlphaFoldDB" id="A0A660S909"/>
<feature type="transmembrane region" description="Helical" evidence="2">
    <location>
        <begin position="153"/>
        <end position="173"/>
    </location>
</feature>
<keyword evidence="2" id="KW-1133">Transmembrane helix</keyword>
<evidence type="ECO:0000256" key="1">
    <source>
        <dbReference type="PROSITE-ProRule" id="PRU00339"/>
    </source>
</evidence>
<evidence type="ECO:0000313" key="3">
    <source>
        <dbReference type="EMBL" id="RKX66659.1"/>
    </source>
</evidence>
<evidence type="ECO:0000313" key="4">
    <source>
        <dbReference type="Proteomes" id="UP000282321"/>
    </source>
</evidence>
<dbReference type="Proteomes" id="UP000282321">
    <property type="component" value="Unassembled WGS sequence"/>
</dbReference>
<feature type="transmembrane region" description="Helical" evidence="2">
    <location>
        <begin position="125"/>
        <end position="147"/>
    </location>
</feature>
<organism evidence="3 4">
    <name type="scientific">candidate division TA06 bacterium</name>
    <dbReference type="NCBI Taxonomy" id="2250710"/>
    <lineage>
        <taxon>Bacteria</taxon>
        <taxon>Bacteria division TA06</taxon>
    </lineage>
</organism>
<dbReference type="InterPro" id="IPR019734">
    <property type="entry name" value="TPR_rpt"/>
</dbReference>
<comment type="caution">
    <text evidence="3">The sequence shown here is derived from an EMBL/GenBank/DDBJ whole genome shotgun (WGS) entry which is preliminary data.</text>
</comment>
<dbReference type="Pfam" id="PF00515">
    <property type="entry name" value="TPR_1"/>
    <property type="match status" value="1"/>
</dbReference>
<proteinExistence type="predicted"/>
<dbReference type="SUPFAM" id="SSF48452">
    <property type="entry name" value="TPR-like"/>
    <property type="match status" value="1"/>
</dbReference>
<name>A0A660S909_UNCT6</name>
<dbReference type="InterPro" id="IPR011990">
    <property type="entry name" value="TPR-like_helical_dom_sf"/>
</dbReference>
<dbReference type="SMART" id="SM00028">
    <property type="entry name" value="TPR"/>
    <property type="match status" value="1"/>
</dbReference>
<protein>
    <recommendedName>
        <fullName evidence="5">SH3b domain-containing protein</fullName>
    </recommendedName>
</protein>
<evidence type="ECO:0008006" key="5">
    <source>
        <dbReference type="Google" id="ProtNLM"/>
    </source>
</evidence>
<dbReference type="Gene3D" id="1.25.40.10">
    <property type="entry name" value="Tetratricopeptide repeat domain"/>
    <property type="match status" value="1"/>
</dbReference>
<sequence>MQQRSIMMKKLFIYNSVIFIFLFGFLNATEKTGIAYLKMGQYQKAIDFYSNDTMQLKPSDLNNLGVAYYKLGSLGKAILYTDKALKLKPDFKEARNNLNIYRSKLPQDFTPLKSIKPFDFLINNFSFNTLLIFAIVGVLLLVLLLFTRSSLNIYFLIVILIFEFFINGALINIKLNAKKRYGVVLKQTEILEGPGNEFISKAKAPEGAEFYLIGYKKDFAHIRFLNGIEGWIIKKNFQTL</sequence>
<keyword evidence="2" id="KW-0472">Membrane</keyword>
<keyword evidence="1" id="KW-0802">TPR repeat</keyword>
<dbReference type="PROSITE" id="PS50005">
    <property type="entry name" value="TPR"/>
    <property type="match status" value="1"/>
</dbReference>
<gene>
    <name evidence="3" type="ORF">DRP44_03645</name>
</gene>
<dbReference type="EMBL" id="QNBC01000036">
    <property type="protein sequence ID" value="RKX66659.1"/>
    <property type="molecule type" value="Genomic_DNA"/>
</dbReference>
<evidence type="ECO:0000256" key="2">
    <source>
        <dbReference type="SAM" id="Phobius"/>
    </source>
</evidence>
<accession>A0A660S909</accession>